<organism evidence="1">
    <name type="scientific">Arundo donax</name>
    <name type="common">Giant reed</name>
    <name type="synonym">Donax arundinaceus</name>
    <dbReference type="NCBI Taxonomy" id="35708"/>
    <lineage>
        <taxon>Eukaryota</taxon>
        <taxon>Viridiplantae</taxon>
        <taxon>Streptophyta</taxon>
        <taxon>Embryophyta</taxon>
        <taxon>Tracheophyta</taxon>
        <taxon>Spermatophyta</taxon>
        <taxon>Magnoliopsida</taxon>
        <taxon>Liliopsida</taxon>
        <taxon>Poales</taxon>
        <taxon>Poaceae</taxon>
        <taxon>PACMAD clade</taxon>
        <taxon>Arundinoideae</taxon>
        <taxon>Arundineae</taxon>
        <taxon>Arundo</taxon>
    </lineage>
</organism>
<protein>
    <submittedName>
        <fullName evidence="1">Uncharacterized protein</fullName>
    </submittedName>
</protein>
<proteinExistence type="predicted"/>
<accession>A0A0A9F9U0</accession>
<dbReference type="AlphaFoldDB" id="A0A0A9F9U0"/>
<name>A0A0A9F9U0_ARUDO</name>
<dbReference type="EMBL" id="GBRH01192873">
    <property type="protein sequence ID" value="JAE05023.1"/>
    <property type="molecule type" value="Transcribed_RNA"/>
</dbReference>
<reference evidence="1" key="2">
    <citation type="journal article" date="2015" name="Data Brief">
        <title>Shoot transcriptome of the giant reed, Arundo donax.</title>
        <authorList>
            <person name="Barrero R.A."/>
            <person name="Guerrero F.D."/>
            <person name="Moolhuijzen P."/>
            <person name="Goolsby J.A."/>
            <person name="Tidwell J."/>
            <person name="Bellgard S.E."/>
            <person name="Bellgard M.I."/>
        </authorList>
    </citation>
    <scope>NUCLEOTIDE SEQUENCE</scope>
    <source>
        <tissue evidence="1">Shoot tissue taken approximately 20 cm above the soil surface</tissue>
    </source>
</reference>
<sequence>MAGGFSGRKGWVPSLLGTDSFNLSVVEVVTPSRVIPAAAGRIGTTSSRAPTRKLLPGSVDG</sequence>
<reference evidence="1" key="1">
    <citation type="submission" date="2014-09" db="EMBL/GenBank/DDBJ databases">
        <authorList>
            <person name="Magalhaes I.L.F."/>
            <person name="Oliveira U."/>
            <person name="Santos F.R."/>
            <person name="Vidigal T.H.D.A."/>
            <person name="Brescovit A.D."/>
            <person name="Santos A.J."/>
        </authorList>
    </citation>
    <scope>NUCLEOTIDE SEQUENCE</scope>
    <source>
        <tissue evidence="1">Shoot tissue taken approximately 20 cm above the soil surface</tissue>
    </source>
</reference>
<evidence type="ECO:0000313" key="1">
    <source>
        <dbReference type="EMBL" id="JAE05023.1"/>
    </source>
</evidence>